<accession>A0ABN9RZF8</accession>
<feature type="non-terminal residue" evidence="1">
    <location>
        <position position="304"/>
    </location>
</feature>
<name>A0ABN9RZF8_9DINO</name>
<reference evidence="1" key="1">
    <citation type="submission" date="2023-10" db="EMBL/GenBank/DDBJ databases">
        <authorList>
            <person name="Chen Y."/>
            <person name="Shah S."/>
            <person name="Dougan E. K."/>
            <person name="Thang M."/>
            <person name="Chan C."/>
        </authorList>
    </citation>
    <scope>NUCLEOTIDE SEQUENCE [LARGE SCALE GENOMIC DNA]</scope>
</reference>
<dbReference type="Proteomes" id="UP001189429">
    <property type="component" value="Unassembled WGS sequence"/>
</dbReference>
<comment type="caution">
    <text evidence="1">The sequence shown here is derived from an EMBL/GenBank/DDBJ whole genome shotgun (WGS) entry which is preliminary data.</text>
</comment>
<organism evidence="1 2">
    <name type="scientific">Prorocentrum cordatum</name>
    <dbReference type="NCBI Taxonomy" id="2364126"/>
    <lineage>
        <taxon>Eukaryota</taxon>
        <taxon>Sar</taxon>
        <taxon>Alveolata</taxon>
        <taxon>Dinophyceae</taxon>
        <taxon>Prorocentrales</taxon>
        <taxon>Prorocentraceae</taxon>
        <taxon>Prorocentrum</taxon>
    </lineage>
</organism>
<sequence>MAYAATTKVKCLAREFDVTPPTVRRNTNFIAATYLHSQLEWLHHVRDRCRQRRPWSVTVSRRWDETKEVVTLPVGDSFEKDSVEAMVNACRLVVSWGPGAPVLCMDLVMPPVPLVGTSSSDICAAICRHPLLQPINDAVIDIVTTADLRCWSHECDGASGNDRYHFGTAPRKQVREGCACELHLCSNHSHHLVSVSQVEQPGLAIAENLYTSGMFFCYNGHYRRLQLSIGLCVDGCLQVKYTRPPPAAAEYAEQIASFILRNESACAPTCGEGQRRRRQQRKRPLLEARSKEFASLFNGQWSEQ</sequence>
<evidence type="ECO:0000313" key="2">
    <source>
        <dbReference type="Proteomes" id="UP001189429"/>
    </source>
</evidence>
<protein>
    <submittedName>
        <fullName evidence="1">Uncharacterized protein</fullName>
    </submittedName>
</protein>
<evidence type="ECO:0000313" key="1">
    <source>
        <dbReference type="EMBL" id="CAK0823957.1"/>
    </source>
</evidence>
<proteinExistence type="predicted"/>
<dbReference type="EMBL" id="CAUYUJ010008441">
    <property type="protein sequence ID" value="CAK0823957.1"/>
    <property type="molecule type" value="Genomic_DNA"/>
</dbReference>
<gene>
    <name evidence="1" type="ORF">PCOR1329_LOCUS24499</name>
</gene>
<keyword evidence="2" id="KW-1185">Reference proteome</keyword>